<dbReference type="GO" id="GO:0008270">
    <property type="term" value="F:zinc ion binding"/>
    <property type="evidence" value="ECO:0007669"/>
    <property type="project" value="UniProtKB-UniRule"/>
</dbReference>
<comment type="similarity">
    <text evidence="1 6">Belongs to the FHY3/FAR1 family.</text>
</comment>
<dbReference type="Pfam" id="PF04434">
    <property type="entry name" value="SWIM"/>
    <property type="match status" value="1"/>
</dbReference>
<evidence type="ECO:0000313" key="9">
    <source>
        <dbReference type="Proteomes" id="UP000289738"/>
    </source>
</evidence>
<dbReference type="PANTHER" id="PTHR31669:SF283">
    <property type="entry name" value="PROTEIN FAR1-RELATED SEQUENCE"/>
    <property type="match status" value="1"/>
</dbReference>
<evidence type="ECO:0000256" key="4">
    <source>
        <dbReference type="ARBA" id="ARBA00022833"/>
    </source>
</evidence>
<name>A0A445DUI0_ARAHY</name>
<evidence type="ECO:0000256" key="6">
    <source>
        <dbReference type="RuleBase" id="RU367018"/>
    </source>
</evidence>
<dbReference type="PROSITE" id="PS50966">
    <property type="entry name" value="ZF_SWIM"/>
    <property type="match status" value="1"/>
</dbReference>
<dbReference type="SMART" id="SM00575">
    <property type="entry name" value="ZnF_PMZ"/>
    <property type="match status" value="1"/>
</dbReference>
<organism evidence="8 9">
    <name type="scientific">Arachis hypogaea</name>
    <name type="common">Peanut</name>
    <dbReference type="NCBI Taxonomy" id="3818"/>
    <lineage>
        <taxon>Eukaryota</taxon>
        <taxon>Viridiplantae</taxon>
        <taxon>Streptophyta</taxon>
        <taxon>Embryophyta</taxon>
        <taxon>Tracheophyta</taxon>
        <taxon>Spermatophyta</taxon>
        <taxon>Magnoliopsida</taxon>
        <taxon>eudicotyledons</taxon>
        <taxon>Gunneridae</taxon>
        <taxon>Pentapetalae</taxon>
        <taxon>rosids</taxon>
        <taxon>fabids</taxon>
        <taxon>Fabales</taxon>
        <taxon>Fabaceae</taxon>
        <taxon>Papilionoideae</taxon>
        <taxon>50 kb inversion clade</taxon>
        <taxon>dalbergioids sensu lato</taxon>
        <taxon>Dalbergieae</taxon>
        <taxon>Pterocarpus clade</taxon>
        <taxon>Arachis</taxon>
    </lineage>
</organism>
<evidence type="ECO:0000259" key="7">
    <source>
        <dbReference type="PROSITE" id="PS50966"/>
    </source>
</evidence>
<gene>
    <name evidence="8" type="ORF">Ahy_A03g012946</name>
</gene>
<comment type="caution">
    <text evidence="8">The sequence shown here is derived from an EMBL/GenBank/DDBJ whole genome shotgun (WGS) entry which is preliminary data.</text>
</comment>
<protein>
    <recommendedName>
        <fullName evidence="6">Protein FAR1-RELATED SEQUENCE</fullName>
    </recommendedName>
</protein>
<comment type="subcellular location">
    <subcellularLocation>
        <location evidence="6">Nucleus</location>
    </subcellularLocation>
</comment>
<dbReference type="GO" id="GO:0006355">
    <property type="term" value="P:regulation of DNA-templated transcription"/>
    <property type="evidence" value="ECO:0007669"/>
    <property type="project" value="UniProtKB-UniRule"/>
</dbReference>
<dbReference type="GO" id="GO:0005634">
    <property type="term" value="C:nucleus"/>
    <property type="evidence" value="ECO:0007669"/>
    <property type="project" value="UniProtKB-SubCell"/>
</dbReference>
<evidence type="ECO:0000256" key="2">
    <source>
        <dbReference type="ARBA" id="ARBA00022723"/>
    </source>
</evidence>
<feature type="domain" description="SWIM-type" evidence="7">
    <location>
        <begin position="363"/>
        <end position="399"/>
    </location>
</feature>
<evidence type="ECO:0000256" key="5">
    <source>
        <dbReference type="PROSITE-ProRule" id="PRU00325"/>
    </source>
</evidence>
<sequence length="458" mass="53710">MNESTSNQLNECDLDNSSETYQFDETSCIVDEKFVPNVGMIFKTLEEARKFYKHYSKLAGFSTKIRNTTRDGDKIKNHLIVSSRERRWKLQISPTLKTNPSTGLNCSAIIYVHIMKDIGLRTISKVVLNHLHPCCPDHTEMLKRHRELSMFVRLTIETHEKIGIKPSKTYQSFVAAASSHREVGFIEKDVRNYITREVRNIFEEDDAKEFGKNWNDFLTKYGLGGNKWLSELYEDRHIWIPVYLDHHFWAGMRSTQRSESMHSFFNKFITQNSSLRQFVKQYDNCLASRKQAEREFDAADFHTVIPCAIKSAIERVDTHEKFREVQAQFRGKVNCITRSMHSTLGFTTYKVIEQVSNSTFNKFVVTYDTVSRDVKCNCLLFESRGILCHHSLSVLSFERVDNVAPKYILECWSKNINRRHRHIKSIHMSLYWSKEVRDLMNWCFGHTIYVNLHPSLKI</sequence>
<dbReference type="PANTHER" id="PTHR31669">
    <property type="entry name" value="PROTEIN FAR1-RELATED SEQUENCE 10-RELATED"/>
    <property type="match status" value="1"/>
</dbReference>
<accession>A0A445DUI0</accession>
<evidence type="ECO:0000256" key="1">
    <source>
        <dbReference type="ARBA" id="ARBA00005889"/>
    </source>
</evidence>
<dbReference type="AlphaFoldDB" id="A0A445DUI0"/>
<keyword evidence="6" id="KW-0539">Nucleus</keyword>
<dbReference type="STRING" id="3818.A0A445DUI0"/>
<evidence type="ECO:0000256" key="3">
    <source>
        <dbReference type="ARBA" id="ARBA00022771"/>
    </source>
</evidence>
<evidence type="ECO:0000313" key="8">
    <source>
        <dbReference type="EMBL" id="RYR66848.1"/>
    </source>
</evidence>
<keyword evidence="3 5" id="KW-0863">Zinc-finger</keyword>
<keyword evidence="2 6" id="KW-0479">Metal-binding</keyword>
<dbReference type="InterPro" id="IPR031052">
    <property type="entry name" value="FHY3/FAR1"/>
</dbReference>
<dbReference type="InterPro" id="IPR007527">
    <property type="entry name" value="Znf_SWIM"/>
</dbReference>
<dbReference type="InterPro" id="IPR006564">
    <property type="entry name" value="Znf_PMZ"/>
</dbReference>
<dbReference type="Proteomes" id="UP000289738">
    <property type="component" value="Chromosome A03"/>
</dbReference>
<keyword evidence="4 6" id="KW-0862">Zinc</keyword>
<keyword evidence="9" id="KW-1185">Reference proteome</keyword>
<comment type="function">
    <text evidence="6">Putative transcription activator involved in regulating light control of development.</text>
</comment>
<proteinExistence type="inferred from homology"/>
<dbReference type="EMBL" id="SDMP01000003">
    <property type="protein sequence ID" value="RYR66848.1"/>
    <property type="molecule type" value="Genomic_DNA"/>
</dbReference>
<reference evidence="8 9" key="1">
    <citation type="submission" date="2019-01" db="EMBL/GenBank/DDBJ databases">
        <title>Sequencing of cultivated peanut Arachis hypogaea provides insights into genome evolution and oil improvement.</title>
        <authorList>
            <person name="Chen X."/>
        </authorList>
    </citation>
    <scope>NUCLEOTIDE SEQUENCE [LARGE SCALE GENOMIC DNA]</scope>
    <source>
        <strain evidence="9">cv. Fuhuasheng</strain>
        <tissue evidence="8">Leaves</tissue>
    </source>
</reference>